<feature type="transmembrane region" description="Helical" evidence="8">
    <location>
        <begin position="60"/>
        <end position="77"/>
    </location>
</feature>
<dbReference type="GO" id="GO:0005886">
    <property type="term" value="C:plasma membrane"/>
    <property type="evidence" value="ECO:0007669"/>
    <property type="project" value="UniProtKB-SubCell"/>
</dbReference>
<feature type="transmembrane region" description="Helical" evidence="8">
    <location>
        <begin position="84"/>
        <end position="105"/>
    </location>
</feature>
<feature type="transmembrane region" description="Helical" evidence="8">
    <location>
        <begin position="35"/>
        <end position="54"/>
    </location>
</feature>
<keyword evidence="11" id="KW-1185">Reference proteome</keyword>
<evidence type="ECO:0000256" key="5">
    <source>
        <dbReference type="ARBA" id="ARBA00022840"/>
    </source>
</evidence>
<dbReference type="Gene3D" id="3.40.50.300">
    <property type="entry name" value="P-loop containing nucleotide triphosphate hydrolases"/>
    <property type="match status" value="1"/>
</dbReference>
<evidence type="ECO:0000256" key="1">
    <source>
        <dbReference type="ARBA" id="ARBA00004651"/>
    </source>
</evidence>
<evidence type="ECO:0000256" key="6">
    <source>
        <dbReference type="ARBA" id="ARBA00022989"/>
    </source>
</evidence>
<feature type="transmembrane region" description="Helical" evidence="8">
    <location>
        <begin position="111"/>
        <end position="131"/>
    </location>
</feature>
<protein>
    <submittedName>
        <fullName evidence="10">Branched-chain amino acid transport system permease protein</fullName>
    </submittedName>
</protein>
<feature type="transmembrane region" description="Helical" evidence="8">
    <location>
        <begin position="307"/>
        <end position="325"/>
    </location>
</feature>
<feature type="domain" description="ABC transporter" evidence="9">
    <location>
        <begin position="363"/>
        <end position="602"/>
    </location>
</feature>
<dbReference type="Pfam" id="PF00005">
    <property type="entry name" value="ABC_tran"/>
    <property type="match status" value="1"/>
</dbReference>
<dbReference type="PANTHER" id="PTHR30482">
    <property type="entry name" value="HIGH-AFFINITY BRANCHED-CHAIN AMINO ACID TRANSPORT SYSTEM PERMEASE"/>
    <property type="match status" value="1"/>
</dbReference>
<dbReference type="AlphaFoldDB" id="A0A1I0AFN6"/>
<organism evidence="10 11">
    <name type="scientific">Nonomuraea wenchangensis</name>
    <dbReference type="NCBI Taxonomy" id="568860"/>
    <lineage>
        <taxon>Bacteria</taxon>
        <taxon>Bacillati</taxon>
        <taxon>Actinomycetota</taxon>
        <taxon>Actinomycetes</taxon>
        <taxon>Streptosporangiales</taxon>
        <taxon>Streptosporangiaceae</taxon>
        <taxon>Nonomuraea</taxon>
    </lineage>
</organism>
<evidence type="ECO:0000256" key="3">
    <source>
        <dbReference type="ARBA" id="ARBA00022692"/>
    </source>
</evidence>
<keyword evidence="7 8" id="KW-0472">Membrane</keyword>
<dbReference type="GO" id="GO:0015658">
    <property type="term" value="F:branched-chain amino acid transmembrane transporter activity"/>
    <property type="evidence" value="ECO:0007669"/>
    <property type="project" value="InterPro"/>
</dbReference>
<dbReference type="GO" id="GO:0005524">
    <property type="term" value="F:ATP binding"/>
    <property type="evidence" value="ECO:0007669"/>
    <property type="project" value="UniProtKB-KW"/>
</dbReference>
<keyword evidence="3 8" id="KW-0812">Transmembrane</keyword>
<evidence type="ECO:0000313" key="10">
    <source>
        <dbReference type="EMBL" id="SES93105.1"/>
    </source>
</evidence>
<evidence type="ECO:0000313" key="11">
    <source>
        <dbReference type="Proteomes" id="UP000199361"/>
    </source>
</evidence>
<dbReference type="STRING" id="568860.SAMN05421811_101783"/>
<dbReference type="CDD" id="cd06581">
    <property type="entry name" value="TM_PBP1_LivM_like"/>
    <property type="match status" value="1"/>
</dbReference>
<dbReference type="InterPro" id="IPR003593">
    <property type="entry name" value="AAA+_ATPase"/>
</dbReference>
<feature type="transmembrane region" description="Helical" evidence="8">
    <location>
        <begin position="273"/>
        <end position="300"/>
    </location>
</feature>
<dbReference type="RefSeq" id="WP_091076836.1">
    <property type="nucleotide sequence ID" value="NZ_FOHX01000001.1"/>
</dbReference>
<keyword evidence="6 8" id="KW-1133">Transmembrane helix</keyword>
<dbReference type="SUPFAM" id="SSF52540">
    <property type="entry name" value="P-loop containing nucleoside triphosphate hydrolases"/>
    <property type="match status" value="1"/>
</dbReference>
<keyword evidence="5" id="KW-0067">ATP-binding</keyword>
<feature type="transmembrane region" description="Helical" evidence="8">
    <location>
        <begin position="238"/>
        <end position="261"/>
    </location>
</feature>
<dbReference type="InterPro" id="IPR001851">
    <property type="entry name" value="ABC_transp_permease"/>
</dbReference>
<name>A0A1I0AFN6_9ACTN</name>
<dbReference type="InterPro" id="IPR043428">
    <property type="entry name" value="LivM-like"/>
</dbReference>
<dbReference type="GO" id="GO:0016887">
    <property type="term" value="F:ATP hydrolysis activity"/>
    <property type="evidence" value="ECO:0007669"/>
    <property type="project" value="InterPro"/>
</dbReference>
<dbReference type="InterPro" id="IPR003439">
    <property type="entry name" value="ABC_transporter-like_ATP-bd"/>
</dbReference>
<gene>
    <name evidence="10" type="ORF">SAMN05421811_101783</name>
</gene>
<dbReference type="PANTHER" id="PTHR30482:SF20">
    <property type="entry name" value="HIGH-AFFINITY BRANCHED-CHAIN AMINO ACID TRANSPORT SYSTEM PERMEASE PROTEIN LIVM"/>
    <property type="match status" value="1"/>
</dbReference>
<dbReference type="PROSITE" id="PS50893">
    <property type="entry name" value="ABC_TRANSPORTER_2"/>
    <property type="match status" value="1"/>
</dbReference>
<dbReference type="OrthoDB" id="4350300at2"/>
<dbReference type="Pfam" id="PF02653">
    <property type="entry name" value="BPD_transp_2"/>
    <property type="match status" value="1"/>
</dbReference>
<accession>A0A1I0AFN6</accession>
<evidence type="ECO:0000256" key="4">
    <source>
        <dbReference type="ARBA" id="ARBA00022741"/>
    </source>
</evidence>
<comment type="subcellular location">
    <subcellularLocation>
        <location evidence="1">Cell membrane</location>
        <topology evidence="1">Multi-pass membrane protein</topology>
    </subcellularLocation>
</comment>
<feature type="transmembrane region" description="Helical" evidence="8">
    <location>
        <begin position="185"/>
        <end position="204"/>
    </location>
</feature>
<dbReference type="EMBL" id="FOHX01000001">
    <property type="protein sequence ID" value="SES93105.1"/>
    <property type="molecule type" value="Genomic_DNA"/>
</dbReference>
<dbReference type="InterPro" id="IPR027417">
    <property type="entry name" value="P-loop_NTPase"/>
</dbReference>
<sequence length="603" mass="62767">MSYLLSDLSRSLRAAAARGRDATPAPVRRVLARPVAHGAAMLVVATALLALWGPLSYNGYVLQLVCLYAVATLGLNITTGYAGALSLGQGASFAIGAYVTAVLVVSHGWPIWAALPVAALAGLAAGALAGFPAGRLGAIGLAMMSLGLMLVVNDMLIQFQSVTGGNNGLSGIDARLWFGGEPVSTPWVVAIVIVVVASVSYWLHARYRTSRLGRATVAVRDEPIGASALGVSGYLTKVVAFAAGSALGALSGGLFSYLSAYISPDAFSSNLSILFLVMVVLGGSGSRLGPVVGAVLLVLIPLRLDEYPHLNNLLYGALLIVLMRLRPRGLFSRTAAPAPQALRDLAATPEVEVPERAPGEPILRVTDLRRSFGGVDALGGVSMELRRGEIVGLIGPNGSGKTTLLNVVSGHYPPTAGRITLHGTDLGGLGAAAVARRGVSRTFQTPKTFPGMSIEEHLALPAVHGERDQAMRDACRRGALTLLELGGLDPHDPAAGMRESREMSHGRLRFLEAAMALGTCPEVLLLDEPAAGLSATEIEGFERVVSDVAAAGVAVVIVEHHLDMISRLVDRVVVLDLGKVLWEGDPGDLHDVDSVRAAYMGVA</sequence>
<dbReference type="SMART" id="SM00382">
    <property type="entry name" value="AAA"/>
    <property type="match status" value="1"/>
</dbReference>
<reference evidence="10 11" key="1">
    <citation type="submission" date="2016-10" db="EMBL/GenBank/DDBJ databases">
        <authorList>
            <person name="de Groot N.N."/>
        </authorList>
    </citation>
    <scope>NUCLEOTIDE SEQUENCE [LARGE SCALE GENOMIC DNA]</scope>
    <source>
        <strain evidence="10 11">CGMCC 4.5598</strain>
    </source>
</reference>
<evidence type="ECO:0000256" key="7">
    <source>
        <dbReference type="ARBA" id="ARBA00023136"/>
    </source>
</evidence>
<keyword evidence="2" id="KW-1003">Cell membrane</keyword>
<keyword evidence="4" id="KW-0547">Nucleotide-binding</keyword>
<dbReference type="Proteomes" id="UP000199361">
    <property type="component" value="Unassembled WGS sequence"/>
</dbReference>
<evidence type="ECO:0000256" key="8">
    <source>
        <dbReference type="SAM" id="Phobius"/>
    </source>
</evidence>
<feature type="transmembrane region" description="Helical" evidence="8">
    <location>
        <begin position="138"/>
        <end position="159"/>
    </location>
</feature>
<evidence type="ECO:0000259" key="9">
    <source>
        <dbReference type="PROSITE" id="PS50893"/>
    </source>
</evidence>
<proteinExistence type="predicted"/>
<evidence type="ECO:0000256" key="2">
    <source>
        <dbReference type="ARBA" id="ARBA00022475"/>
    </source>
</evidence>